<evidence type="ECO:0000313" key="17">
    <source>
        <dbReference type="Proteomes" id="UP000626244"/>
    </source>
</evidence>
<dbReference type="PROSITE" id="PS50110">
    <property type="entry name" value="RESPONSE_REGULATORY"/>
    <property type="match status" value="1"/>
</dbReference>
<feature type="domain" description="Response regulatory" evidence="14">
    <location>
        <begin position="4"/>
        <end position="117"/>
    </location>
</feature>
<comment type="function">
    <text evidence="10">Member of the two-component regulatory system HssS/HssR involved in intracellular heme homeostasis and tempering of staphylococcal virulence. Phosphorylated HssR binds to a direct repeat sequence within hrtAB promoter and activates the expression of hrtAB, an efflux pump, in response to extracellular heme, hemin, hemoglobin or blood.</text>
</comment>
<dbReference type="RefSeq" id="WP_167374483.1">
    <property type="nucleotide sequence ID" value="NZ_BMHB01000010.1"/>
</dbReference>
<evidence type="ECO:0000256" key="3">
    <source>
        <dbReference type="ARBA" id="ARBA00022553"/>
    </source>
</evidence>
<evidence type="ECO:0000256" key="7">
    <source>
        <dbReference type="ARBA" id="ARBA00023125"/>
    </source>
</evidence>
<dbReference type="InterPro" id="IPR011006">
    <property type="entry name" value="CheY-like_superfamily"/>
</dbReference>
<dbReference type="SMART" id="SM00448">
    <property type="entry name" value="REC"/>
    <property type="match status" value="1"/>
</dbReference>
<keyword evidence="7 13" id="KW-0238">DNA-binding</keyword>
<dbReference type="SMART" id="SM00862">
    <property type="entry name" value="Trans_reg_C"/>
    <property type="match status" value="1"/>
</dbReference>
<feature type="domain" description="OmpR/PhoB-type" evidence="15">
    <location>
        <begin position="125"/>
        <end position="223"/>
    </location>
</feature>
<evidence type="ECO:0000256" key="9">
    <source>
        <dbReference type="ARBA" id="ARBA00023163"/>
    </source>
</evidence>
<organism evidence="16 17">
    <name type="scientific">Gottfriedia solisilvae</name>
    <dbReference type="NCBI Taxonomy" id="1516104"/>
    <lineage>
        <taxon>Bacteria</taxon>
        <taxon>Bacillati</taxon>
        <taxon>Bacillota</taxon>
        <taxon>Bacilli</taxon>
        <taxon>Bacillales</taxon>
        <taxon>Bacillaceae</taxon>
        <taxon>Gottfriedia</taxon>
    </lineage>
</organism>
<name>A0A8J3AXC0_9BACI</name>
<evidence type="ECO:0000256" key="4">
    <source>
        <dbReference type="ARBA" id="ARBA00023012"/>
    </source>
</evidence>
<keyword evidence="3 12" id="KW-0597">Phosphoprotein</keyword>
<dbReference type="GO" id="GO:0005829">
    <property type="term" value="C:cytosol"/>
    <property type="evidence" value="ECO:0007669"/>
    <property type="project" value="TreeGrafter"/>
</dbReference>
<dbReference type="InterPro" id="IPR039420">
    <property type="entry name" value="WalR-like"/>
</dbReference>
<evidence type="ECO:0000256" key="5">
    <source>
        <dbReference type="ARBA" id="ARBA00023015"/>
    </source>
</evidence>
<evidence type="ECO:0000256" key="11">
    <source>
        <dbReference type="ARBA" id="ARBA00039976"/>
    </source>
</evidence>
<gene>
    <name evidence="16" type="ORF">GCM10007380_43500</name>
</gene>
<dbReference type="InterPro" id="IPR001867">
    <property type="entry name" value="OmpR/PhoB-type_DNA-bd"/>
</dbReference>
<dbReference type="GO" id="GO:0000156">
    <property type="term" value="F:phosphorelay response regulator activity"/>
    <property type="evidence" value="ECO:0007669"/>
    <property type="project" value="TreeGrafter"/>
</dbReference>
<dbReference type="CDD" id="cd17574">
    <property type="entry name" value="REC_OmpR"/>
    <property type="match status" value="1"/>
</dbReference>
<dbReference type="PROSITE" id="PS51755">
    <property type="entry name" value="OMPR_PHOB"/>
    <property type="match status" value="1"/>
</dbReference>
<keyword evidence="2" id="KW-0963">Cytoplasm</keyword>
<dbReference type="FunFam" id="1.10.10.10:FF:000018">
    <property type="entry name" value="DNA-binding response regulator ResD"/>
    <property type="match status" value="1"/>
</dbReference>
<keyword evidence="17" id="KW-1185">Reference proteome</keyword>
<evidence type="ECO:0000256" key="13">
    <source>
        <dbReference type="PROSITE-ProRule" id="PRU01091"/>
    </source>
</evidence>
<proteinExistence type="predicted"/>
<keyword evidence="8" id="KW-0010">Activator</keyword>
<dbReference type="InterPro" id="IPR001789">
    <property type="entry name" value="Sig_transdc_resp-reg_receiver"/>
</dbReference>
<keyword evidence="9" id="KW-0804">Transcription</keyword>
<dbReference type="GO" id="GO:0000976">
    <property type="term" value="F:transcription cis-regulatory region binding"/>
    <property type="evidence" value="ECO:0007669"/>
    <property type="project" value="TreeGrafter"/>
</dbReference>
<dbReference type="InterPro" id="IPR036388">
    <property type="entry name" value="WH-like_DNA-bd_sf"/>
</dbReference>
<dbReference type="SUPFAM" id="SSF52172">
    <property type="entry name" value="CheY-like"/>
    <property type="match status" value="1"/>
</dbReference>
<dbReference type="Proteomes" id="UP000626244">
    <property type="component" value="Unassembled WGS sequence"/>
</dbReference>
<evidence type="ECO:0000256" key="2">
    <source>
        <dbReference type="ARBA" id="ARBA00022490"/>
    </source>
</evidence>
<comment type="caution">
    <text evidence="16">The sequence shown here is derived from an EMBL/GenBank/DDBJ whole genome shotgun (WGS) entry which is preliminary data.</text>
</comment>
<evidence type="ECO:0000313" key="16">
    <source>
        <dbReference type="EMBL" id="GGI18557.1"/>
    </source>
</evidence>
<evidence type="ECO:0000256" key="10">
    <source>
        <dbReference type="ARBA" id="ARBA00037471"/>
    </source>
</evidence>
<dbReference type="GO" id="GO:0006355">
    <property type="term" value="P:regulation of DNA-templated transcription"/>
    <property type="evidence" value="ECO:0007669"/>
    <property type="project" value="InterPro"/>
</dbReference>
<dbReference type="PANTHER" id="PTHR48111:SF49">
    <property type="entry name" value="HEME RESPONSE REGULATOR HSSR"/>
    <property type="match status" value="1"/>
</dbReference>
<dbReference type="Pfam" id="PF00486">
    <property type="entry name" value="Trans_reg_C"/>
    <property type="match status" value="1"/>
</dbReference>
<evidence type="ECO:0000259" key="15">
    <source>
        <dbReference type="PROSITE" id="PS51755"/>
    </source>
</evidence>
<protein>
    <recommendedName>
        <fullName evidence="11">Heme response regulator HssR</fullName>
    </recommendedName>
</protein>
<dbReference type="EMBL" id="BMHB01000010">
    <property type="protein sequence ID" value="GGI18557.1"/>
    <property type="molecule type" value="Genomic_DNA"/>
</dbReference>
<keyword evidence="5" id="KW-0805">Transcription regulation</keyword>
<dbReference type="PANTHER" id="PTHR48111">
    <property type="entry name" value="REGULATOR OF RPOS"/>
    <property type="match status" value="1"/>
</dbReference>
<dbReference type="CDD" id="cd00383">
    <property type="entry name" value="trans_reg_C"/>
    <property type="match status" value="1"/>
</dbReference>
<comment type="subcellular location">
    <subcellularLocation>
        <location evidence="1">Cytoplasm</location>
    </subcellularLocation>
</comment>
<reference evidence="17" key="1">
    <citation type="journal article" date="2019" name="Int. J. Syst. Evol. Microbiol.">
        <title>The Global Catalogue of Microorganisms (GCM) 10K type strain sequencing project: providing services to taxonomists for standard genome sequencing and annotation.</title>
        <authorList>
            <consortium name="The Broad Institute Genomics Platform"/>
            <consortium name="The Broad Institute Genome Sequencing Center for Infectious Disease"/>
            <person name="Wu L."/>
            <person name="Ma J."/>
        </authorList>
    </citation>
    <scope>NUCLEOTIDE SEQUENCE [LARGE SCALE GENOMIC DNA]</scope>
    <source>
        <strain evidence="17">CGMCC 1.14993</strain>
    </source>
</reference>
<evidence type="ECO:0000256" key="12">
    <source>
        <dbReference type="PROSITE-ProRule" id="PRU00169"/>
    </source>
</evidence>
<evidence type="ECO:0000256" key="6">
    <source>
        <dbReference type="ARBA" id="ARBA00023026"/>
    </source>
</evidence>
<evidence type="ECO:0000256" key="8">
    <source>
        <dbReference type="ARBA" id="ARBA00023159"/>
    </source>
</evidence>
<keyword evidence="4" id="KW-0902">Two-component regulatory system</keyword>
<dbReference type="AlphaFoldDB" id="A0A8J3AXC0"/>
<dbReference type="Gene3D" id="3.40.50.2300">
    <property type="match status" value="1"/>
</dbReference>
<dbReference type="Pfam" id="PF00072">
    <property type="entry name" value="Response_reg"/>
    <property type="match status" value="1"/>
</dbReference>
<evidence type="ECO:0000259" key="14">
    <source>
        <dbReference type="PROSITE" id="PS50110"/>
    </source>
</evidence>
<dbReference type="Gene3D" id="1.10.10.10">
    <property type="entry name" value="Winged helix-like DNA-binding domain superfamily/Winged helix DNA-binding domain"/>
    <property type="match status" value="1"/>
</dbReference>
<dbReference type="GO" id="GO:0032993">
    <property type="term" value="C:protein-DNA complex"/>
    <property type="evidence" value="ECO:0007669"/>
    <property type="project" value="TreeGrafter"/>
</dbReference>
<sequence>MMTNILVVDDDPHIRKLLSVLLRNEGFIVYESTNGIEALETFDKQKIDLMIIDLMMPKMDGFELCQEVRSAYDLPIIMLTAKGETEQKVKGFKLGTDDYVVKPFEPVELIVRVKALLRRSKISSSQIVQVGNLMIDHGNFKVISNGNTITIPMKELELLFVLASSLGRTFSREQLIENIWGFDYQGDERTVDVHIKRLRERFPEKEFHFKITTVWGLGYRMEIIK</sequence>
<dbReference type="FunFam" id="3.40.50.2300:FF:000001">
    <property type="entry name" value="DNA-binding response regulator PhoB"/>
    <property type="match status" value="1"/>
</dbReference>
<feature type="DNA-binding region" description="OmpR/PhoB-type" evidence="13">
    <location>
        <begin position="125"/>
        <end position="223"/>
    </location>
</feature>
<feature type="modified residue" description="4-aspartylphosphate" evidence="12">
    <location>
        <position position="53"/>
    </location>
</feature>
<evidence type="ECO:0000256" key="1">
    <source>
        <dbReference type="ARBA" id="ARBA00004496"/>
    </source>
</evidence>
<accession>A0A8J3AXC0</accession>
<keyword evidence="6" id="KW-0843">Virulence</keyword>
<dbReference type="Gene3D" id="6.10.250.690">
    <property type="match status" value="1"/>
</dbReference>